<name>A0A1E7LU35_9ACTN</name>
<evidence type="ECO:0000313" key="1">
    <source>
        <dbReference type="EMBL" id="OEV19722.1"/>
    </source>
</evidence>
<accession>A0A1E7LU35</accession>
<comment type="caution">
    <text evidence="1">The sequence shown here is derived from an EMBL/GenBank/DDBJ whole genome shotgun (WGS) entry which is preliminary data.</text>
</comment>
<dbReference type="Gene3D" id="1.50.10.10">
    <property type="match status" value="1"/>
</dbReference>
<dbReference type="InterPro" id="IPR007822">
    <property type="entry name" value="LANC-like"/>
</dbReference>
<sequence length="124" mass="12605">MALAVADSPGALADPDLSGWLAERAGELADRAPLADDSLCHGELGLLELLGHPALTGDRTPWVRRAGMLLAAVDREGPRCGTPGHVPHPGLLTGLSGIGHGLLRAGFPDRIGSALLLNPSKGAA</sequence>
<dbReference type="Pfam" id="PF05147">
    <property type="entry name" value="LANC_like"/>
    <property type="match status" value="1"/>
</dbReference>
<dbReference type="SUPFAM" id="SSF158745">
    <property type="entry name" value="LanC-like"/>
    <property type="match status" value="1"/>
</dbReference>
<dbReference type="InterPro" id="IPR012341">
    <property type="entry name" value="6hp_glycosidase-like_sf"/>
</dbReference>
<proteinExistence type="predicted"/>
<dbReference type="AlphaFoldDB" id="A0A1E7LU35"/>
<organism evidence="1 2">
    <name type="scientific">Streptomyces nanshensis</name>
    <dbReference type="NCBI Taxonomy" id="518642"/>
    <lineage>
        <taxon>Bacteria</taxon>
        <taxon>Bacillati</taxon>
        <taxon>Actinomycetota</taxon>
        <taxon>Actinomycetes</taxon>
        <taxon>Kitasatosporales</taxon>
        <taxon>Streptomycetaceae</taxon>
        <taxon>Streptomyces</taxon>
    </lineage>
</organism>
<protein>
    <submittedName>
        <fullName evidence="1">Uncharacterized protein</fullName>
    </submittedName>
</protein>
<dbReference type="PATRIC" id="fig|518642.7.peg.29"/>
<gene>
    <name evidence="1" type="ORF">AN221_15750</name>
</gene>
<evidence type="ECO:0000313" key="2">
    <source>
        <dbReference type="Proteomes" id="UP000175971"/>
    </source>
</evidence>
<keyword evidence="2" id="KW-1185">Reference proteome</keyword>
<dbReference type="EMBL" id="LJGZ01000065">
    <property type="protein sequence ID" value="OEV19722.1"/>
    <property type="molecule type" value="Genomic_DNA"/>
</dbReference>
<dbReference type="GO" id="GO:0005975">
    <property type="term" value="P:carbohydrate metabolic process"/>
    <property type="evidence" value="ECO:0007669"/>
    <property type="project" value="InterPro"/>
</dbReference>
<dbReference type="GO" id="GO:0031179">
    <property type="term" value="P:peptide modification"/>
    <property type="evidence" value="ECO:0007669"/>
    <property type="project" value="InterPro"/>
</dbReference>
<dbReference type="Proteomes" id="UP000175971">
    <property type="component" value="Unassembled WGS sequence"/>
</dbReference>
<reference evidence="1 2" key="1">
    <citation type="journal article" date="2016" name="Front. Microbiol.">
        <title>Comparative Genomics Analysis of Streptomyces Species Reveals Their Adaptation to the Marine Environment and Their Diversity at the Genomic Level.</title>
        <authorList>
            <person name="Tian X."/>
            <person name="Zhang Z."/>
            <person name="Yang T."/>
            <person name="Chen M."/>
            <person name="Li J."/>
            <person name="Chen F."/>
            <person name="Yang J."/>
            <person name="Li W."/>
            <person name="Zhang B."/>
            <person name="Zhang Z."/>
            <person name="Wu J."/>
            <person name="Zhang C."/>
            <person name="Long L."/>
            <person name="Xiao J."/>
        </authorList>
    </citation>
    <scope>NUCLEOTIDE SEQUENCE [LARGE SCALE GENOMIC DNA]</scope>
    <source>
        <strain evidence="1 2">SCSIO M10372</strain>
    </source>
</reference>